<feature type="compositionally biased region" description="Polar residues" evidence="1">
    <location>
        <begin position="373"/>
        <end position="401"/>
    </location>
</feature>
<dbReference type="Pfam" id="PF03004">
    <property type="entry name" value="Transposase_24"/>
    <property type="match status" value="1"/>
</dbReference>
<dbReference type="InterPro" id="IPR025452">
    <property type="entry name" value="DUF4218"/>
</dbReference>
<evidence type="ECO:0000313" key="4">
    <source>
        <dbReference type="Proteomes" id="UP001234989"/>
    </source>
</evidence>
<feature type="compositionally biased region" description="Low complexity" evidence="1">
    <location>
        <begin position="359"/>
        <end position="372"/>
    </location>
</feature>
<name>A0AAF0R6E6_SOLVR</name>
<dbReference type="PANTHER" id="PTHR48258">
    <property type="entry name" value="DUF4218 DOMAIN-CONTAINING PROTEIN-RELATED"/>
    <property type="match status" value="1"/>
</dbReference>
<gene>
    <name evidence="3" type="ORF">MTR67_026096</name>
</gene>
<accession>A0AAF0R6E6</accession>
<dbReference type="AlphaFoldDB" id="A0AAF0R6E6"/>
<feature type="region of interest" description="Disordered" evidence="1">
    <location>
        <begin position="349"/>
        <end position="428"/>
    </location>
</feature>
<dbReference type="Proteomes" id="UP001234989">
    <property type="component" value="Chromosome 6"/>
</dbReference>
<dbReference type="InterPro" id="IPR004252">
    <property type="entry name" value="Probable_transposase_24"/>
</dbReference>
<feature type="compositionally biased region" description="Polar residues" evidence="1">
    <location>
        <begin position="409"/>
        <end position="428"/>
    </location>
</feature>
<organism evidence="3 4">
    <name type="scientific">Solanum verrucosum</name>
    <dbReference type="NCBI Taxonomy" id="315347"/>
    <lineage>
        <taxon>Eukaryota</taxon>
        <taxon>Viridiplantae</taxon>
        <taxon>Streptophyta</taxon>
        <taxon>Embryophyta</taxon>
        <taxon>Tracheophyta</taxon>
        <taxon>Spermatophyta</taxon>
        <taxon>Magnoliopsida</taxon>
        <taxon>eudicotyledons</taxon>
        <taxon>Gunneridae</taxon>
        <taxon>Pentapetalae</taxon>
        <taxon>asterids</taxon>
        <taxon>lamiids</taxon>
        <taxon>Solanales</taxon>
        <taxon>Solanaceae</taxon>
        <taxon>Solanoideae</taxon>
        <taxon>Solaneae</taxon>
        <taxon>Solanum</taxon>
    </lineage>
</organism>
<proteinExistence type="predicted"/>
<sequence length="731" mass="81989">MIRHNLDVMHIEKNVFDNVFNTVLNFDDKTKDNPQSRQAMVEYCDRLQLAKDSSGKYPKAVYTIDKEARAILFNWVKGLRFPDRYVSNLGRCPDTNAKRIFGMKSHDCHVFMQQLMPIAFHELLPSNVCQALTELSLFFKDLTSTILRVDDMERLERDIPQILCKLERIFPLGFFDSMEHLPVRIPYEARIAGPVQYRWMYPFERYLGTLKRMIGNNASVEGSICEAYLMTESTQLFSHYFEPHAMTRNHNVERNNDGGVVEDLEGNLSIFSHPGRVWGEAKKRDLSLEEIKVAQTYILLNCEEVEPFVRKPTTLLYFFIGMAQGRGRGKSFGRSGPAIHVSMPTISMPTIVSPQQGGTTTVETSDQSTTPTISETPPVTPNQSSPIGQGLSTQSIPTGCSNPIAEGDLSTQSNSRGHTNTVDTDSSSNHSQTLIFISSAGLEPSIICSSFITKSFRNDVDPNGINWKSVSNDVKDGYFGEFKKKIYGDVSISESEVKRHWLVKAAIKYINFISKIKGGGFRLGFVPEHVWERWTQLWGSNESTKKSETNAKNRRGGREVVDGTHTGGSISIGEHRKKLTVNQWCNLFAIHVVCLPVVSLKNMKKYIGKKQPLNLILINVKHTTELPGEKRRKEYNGLGSEAKTYYGQNLCASSSVATSVSQSTSTRNMDVFVKEMIPALTNHFLPVIMERLQQVVTPIDNPSLVTPMVPPPAATNEDEVDPLVSSDEGIP</sequence>
<evidence type="ECO:0000256" key="1">
    <source>
        <dbReference type="SAM" id="MobiDB-lite"/>
    </source>
</evidence>
<feature type="region of interest" description="Disordered" evidence="1">
    <location>
        <begin position="542"/>
        <end position="567"/>
    </location>
</feature>
<dbReference type="EMBL" id="CP133617">
    <property type="protein sequence ID" value="WMV32711.1"/>
    <property type="molecule type" value="Genomic_DNA"/>
</dbReference>
<feature type="compositionally biased region" description="Polar residues" evidence="1">
    <location>
        <begin position="349"/>
        <end position="358"/>
    </location>
</feature>
<feature type="compositionally biased region" description="Basic and acidic residues" evidence="1">
    <location>
        <begin position="543"/>
        <end position="562"/>
    </location>
</feature>
<reference evidence="3" key="1">
    <citation type="submission" date="2023-08" db="EMBL/GenBank/DDBJ databases">
        <title>A de novo genome assembly of Solanum verrucosum Schlechtendal, a Mexican diploid species geographically isolated from the other diploid A-genome species in potato relatives.</title>
        <authorList>
            <person name="Hosaka K."/>
        </authorList>
    </citation>
    <scope>NUCLEOTIDE SEQUENCE</scope>
    <source>
        <tissue evidence="3">Young leaves</tissue>
    </source>
</reference>
<protein>
    <recommendedName>
        <fullName evidence="2">DUF4218 domain-containing protein</fullName>
    </recommendedName>
</protein>
<evidence type="ECO:0000313" key="3">
    <source>
        <dbReference type="EMBL" id="WMV32711.1"/>
    </source>
</evidence>
<keyword evidence="4" id="KW-1185">Reference proteome</keyword>
<feature type="region of interest" description="Disordered" evidence="1">
    <location>
        <begin position="707"/>
        <end position="731"/>
    </location>
</feature>
<feature type="domain" description="DUF4218" evidence="2">
    <location>
        <begin position="142"/>
        <end position="255"/>
    </location>
</feature>
<dbReference type="Pfam" id="PF13960">
    <property type="entry name" value="DUF4218"/>
    <property type="match status" value="1"/>
</dbReference>
<evidence type="ECO:0000259" key="2">
    <source>
        <dbReference type="Pfam" id="PF13960"/>
    </source>
</evidence>
<dbReference type="PANTHER" id="PTHR48258:SF4">
    <property type="entry name" value="DUF4216 DOMAIN-CONTAINING PROTEIN"/>
    <property type="match status" value="1"/>
</dbReference>